<dbReference type="CDD" id="cd08023">
    <property type="entry name" value="GH16_laminarinase_like"/>
    <property type="match status" value="1"/>
</dbReference>
<dbReference type="EMBL" id="CP019352">
    <property type="protein sequence ID" value="APX99963.1"/>
    <property type="molecule type" value="Genomic_DNA"/>
</dbReference>
<dbReference type="Proteomes" id="UP000187506">
    <property type="component" value="Chromosome"/>
</dbReference>
<evidence type="ECO:0000256" key="1">
    <source>
        <dbReference type="ARBA" id="ARBA00006865"/>
    </source>
</evidence>
<dbReference type="GO" id="GO:0005975">
    <property type="term" value="P:carbohydrate metabolic process"/>
    <property type="evidence" value="ECO:0007669"/>
    <property type="project" value="InterPro"/>
</dbReference>
<dbReference type="InterPro" id="IPR013320">
    <property type="entry name" value="ConA-like_dom_sf"/>
</dbReference>
<feature type="chain" id="PRO_5042261762" description="GH16 domain-containing protein" evidence="2">
    <location>
        <begin position="25"/>
        <end position="548"/>
    </location>
</feature>
<gene>
    <name evidence="4" type="ORF">BWR22_06450</name>
</gene>
<evidence type="ECO:0000259" key="3">
    <source>
        <dbReference type="PROSITE" id="PS51762"/>
    </source>
</evidence>
<dbReference type="Gene3D" id="2.60.120.200">
    <property type="match status" value="1"/>
</dbReference>
<feature type="domain" description="GH16" evidence="3">
    <location>
        <begin position="300"/>
        <end position="548"/>
    </location>
</feature>
<sequence>MKKYNNFINISLLALFTVFFIACQDEDQTFGEILAPTNIVVVPEIAGQDSANPNGDGSGMVTFTATADNALSYKYSFGAAQQNAPSGVTTFTFSDLGVNTYTVVVVAYGVGGVSTSTTIEVDVLATYSPPADLLATLVGDGSKTWRIKSEQNAHFGLGPVGGTVQAEWYQAGPEEKSATGMYDDRYIFNADGTFTHITNSTNDDPTVDVTGTVFGRDPLINELGPHNETPNGADIENYPYQDYSESWVITAPGGIETINLTGLGFIGYYTGGNHKYELFQRTEQPPNELVLRTTDGNNEFDWWFIITSEEEGASNDFQSIYNNLVWQDEFDVNGAPDPEKWTYDLGTGDNGWGNQELQTYTNNPENIIIEDGMLKITAKANGSGYTSARIKTEGLYEFTYGRIEARAKLPATAGTWPAMWMLGADYITNPWPACGEIDYMEHVGNDLNTIHGTLHYPGMSAGNADGNSTTVDTATSEFHDYSVEWTPDVIKILVDGEVYHTVINSDSLPFNSNFFLILNMAIGGTFGGDVDPAFTEETLEIEYIRVYQ</sequence>
<dbReference type="SUPFAM" id="SSF49899">
    <property type="entry name" value="Concanavalin A-like lectins/glucanases"/>
    <property type="match status" value="1"/>
</dbReference>
<dbReference type="PROSITE" id="PS51762">
    <property type="entry name" value="GH16_2"/>
    <property type="match status" value="1"/>
</dbReference>
<dbReference type="RefSeq" id="WP_076732768.1">
    <property type="nucleotide sequence ID" value="NZ_CP019352.1"/>
</dbReference>
<dbReference type="Pfam" id="PF00722">
    <property type="entry name" value="Glyco_hydro_16"/>
    <property type="match status" value="1"/>
</dbReference>
<proteinExistence type="inferred from homology"/>
<evidence type="ECO:0000256" key="2">
    <source>
        <dbReference type="SAM" id="SignalP"/>
    </source>
</evidence>
<feature type="signal peptide" evidence="2">
    <location>
        <begin position="1"/>
        <end position="24"/>
    </location>
</feature>
<accession>A0AAC9PWY1</accession>
<dbReference type="KEGG" id="lvn:BWR22_06450"/>
<dbReference type="PANTHER" id="PTHR10963">
    <property type="entry name" value="GLYCOSYL HYDROLASE-RELATED"/>
    <property type="match status" value="1"/>
</dbReference>
<dbReference type="PROSITE" id="PS51257">
    <property type="entry name" value="PROKAR_LIPOPROTEIN"/>
    <property type="match status" value="1"/>
</dbReference>
<name>A0AAC9PWY1_9FLAO</name>
<keyword evidence="2" id="KW-0732">Signal</keyword>
<evidence type="ECO:0000313" key="5">
    <source>
        <dbReference type="Proteomes" id="UP000187506"/>
    </source>
</evidence>
<reference evidence="4 5" key="1">
    <citation type="submission" date="2017-01" db="EMBL/GenBank/DDBJ databases">
        <title>Complete genome of Lacinutrix venerupis DOK2-8 isolated from seawater in Dokdo.</title>
        <authorList>
            <person name="Chi W.-J."/>
            <person name="Kim J.H."/>
        </authorList>
    </citation>
    <scope>NUCLEOTIDE SEQUENCE [LARGE SCALE GENOMIC DNA]</scope>
    <source>
        <strain evidence="4 5">DOK2-8</strain>
    </source>
</reference>
<organism evidence="4 5">
    <name type="scientific">Lacinutrix venerupis</name>
    <dbReference type="NCBI Taxonomy" id="1486034"/>
    <lineage>
        <taxon>Bacteria</taxon>
        <taxon>Pseudomonadati</taxon>
        <taxon>Bacteroidota</taxon>
        <taxon>Flavobacteriia</taxon>
        <taxon>Flavobacteriales</taxon>
        <taxon>Flavobacteriaceae</taxon>
        <taxon>Lacinutrix</taxon>
    </lineage>
</organism>
<dbReference type="AlphaFoldDB" id="A0AAC9PWY1"/>
<dbReference type="InterPro" id="IPR050546">
    <property type="entry name" value="Glycosyl_Hydrlase_16"/>
</dbReference>
<keyword evidence="5" id="KW-1185">Reference proteome</keyword>
<dbReference type="PANTHER" id="PTHR10963:SF55">
    <property type="entry name" value="GLYCOSIDE HYDROLASE FAMILY 16 PROTEIN"/>
    <property type="match status" value="1"/>
</dbReference>
<protein>
    <recommendedName>
        <fullName evidence="3">GH16 domain-containing protein</fullName>
    </recommendedName>
</protein>
<comment type="similarity">
    <text evidence="1">Belongs to the glycosyl hydrolase 16 family.</text>
</comment>
<evidence type="ECO:0000313" key="4">
    <source>
        <dbReference type="EMBL" id="APX99963.1"/>
    </source>
</evidence>
<dbReference type="InterPro" id="IPR000757">
    <property type="entry name" value="Beta-glucanase-like"/>
</dbReference>
<dbReference type="GO" id="GO:0004553">
    <property type="term" value="F:hydrolase activity, hydrolyzing O-glycosyl compounds"/>
    <property type="evidence" value="ECO:0007669"/>
    <property type="project" value="InterPro"/>
</dbReference>